<accession>A0ABQ4Z5I7</accession>
<reference evidence="2" key="1">
    <citation type="journal article" date="2022" name="Int. J. Mol. Sci.">
        <title>Draft Genome of Tanacetum Coccineum: Genomic Comparison of Closely Related Tanacetum-Family Plants.</title>
        <authorList>
            <person name="Yamashiro T."/>
            <person name="Shiraishi A."/>
            <person name="Nakayama K."/>
            <person name="Satake H."/>
        </authorList>
    </citation>
    <scope>NUCLEOTIDE SEQUENCE</scope>
</reference>
<dbReference type="Proteomes" id="UP001151760">
    <property type="component" value="Unassembled WGS sequence"/>
</dbReference>
<evidence type="ECO:0000313" key="2">
    <source>
        <dbReference type="EMBL" id="GJS84496.1"/>
    </source>
</evidence>
<proteinExistence type="predicted"/>
<reference evidence="2" key="2">
    <citation type="submission" date="2022-01" db="EMBL/GenBank/DDBJ databases">
        <authorList>
            <person name="Yamashiro T."/>
            <person name="Shiraishi A."/>
            <person name="Satake H."/>
            <person name="Nakayama K."/>
        </authorList>
    </citation>
    <scope>NUCLEOTIDE SEQUENCE</scope>
</reference>
<keyword evidence="1" id="KW-0472">Membrane</keyword>
<dbReference type="InterPro" id="IPR011009">
    <property type="entry name" value="Kinase-like_dom_sf"/>
</dbReference>
<evidence type="ECO:0000256" key="1">
    <source>
        <dbReference type="SAM" id="Phobius"/>
    </source>
</evidence>
<feature type="transmembrane region" description="Helical" evidence="1">
    <location>
        <begin position="55"/>
        <end position="75"/>
    </location>
</feature>
<sequence length="78" mass="8776">MVVVASEVDRGGIVPEYIQPKFDNQKDDIYAFGVLLLELSTIKKSSYRLNGLPGLFGNFVPMIFVSFASWDINFLRST</sequence>
<keyword evidence="1" id="KW-1133">Transmembrane helix</keyword>
<protein>
    <submittedName>
        <fullName evidence="2">Protein STRUBBELIG-receptor family 2</fullName>
    </submittedName>
</protein>
<gene>
    <name evidence="2" type="ORF">Tco_0751037</name>
</gene>
<evidence type="ECO:0000313" key="3">
    <source>
        <dbReference type="Proteomes" id="UP001151760"/>
    </source>
</evidence>
<name>A0ABQ4Z5I7_9ASTR</name>
<dbReference type="SUPFAM" id="SSF56112">
    <property type="entry name" value="Protein kinase-like (PK-like)"/>
    <property type="match status" value="1"/>
</dbReference>
<keyword evidence="1" id="KW-0812">Transmembrane</keyword>
<keyword evidence="3" id="KW-1185">Reference proteome</keyword>
<comment type="caution">
    <text evidence="2">The sequence shown here is derived from an EMBL/GenBank/DDBJ whole genome shotgun (WGS) entry which is preliminary data.</text>
</comment>
<organism evidence="2 3">
    <name type="scientific">Tanacetum coccineum</name>
    <dbReference type="NCBI Taxonomy" id="301880"/>
    <lineage>
        <taxon>Eukaryota</taxon>
        <taxon>Viridiplantae</taxon>
        <taxon>Streptophyta</taxon>
        <taxon>Embryophyta</taxon>
        <taxon>Tracheophyta</taxon>
        <taxon>Spermatophyta</taxon>
        <taxon>Magnoliopsida</taxon>
        <taxon>eudicotyledons</taxon>
        <taxon>Gunneridae</taxon>
        <taxon>Pentapetalae</taxon>
        <taxon>asterids</taxon>
        <taxon>campanulids</taxon>
        <taxon>Asterales</taxon>
        <taxon>Asteraceae</taxon>
        <taxon>Asteroideae</taxon>
        <taxon>Anthemideae</taxon>
        <taxon>Anthemidinae</taxon>
        <taxon>Tanacetum</taxon>
    </lineage>
</organism>
<dbReference type="EMBL" id="BQNB010010978">
    <property type="protein sequence ID" value="GJS84496.1"/>
    <property type="molecule type" value="Genomic_DNA"/>
</dbReference>